<feature type="compositionally biased region" description="Low complexity" evidence="1">
    <location>
        <begin position="143"/>
        <end position="158"/>
    </location>
</feature>
<organism evidence="2">
    <name type="scientific">bioreactor metagenome</name>
    <dbReference type="NCBI Taxonomy" id="1076179"/>
    <lineage>
        <taxon>unclassified sequences</taxon>
        <taxon>metagenomes</taxon>
        <taxon>ecological metagenomes</taxon>
    </lineage>
</organism>
<feature type="region of interest" description="Disordered" evidence="1">
    <location>
        <begin position="90"/>
        <end position="158"/>
    </location>
</feature>
<reference evidence="2" key="1">
    <citation type="submission" date="2019-08" db="EMBL/GenBank/DDBJ databases">
        <authorList>
            <person name="Kucharzyk K."/>
            <person name="Murdoch R.W."/>
            <person name="Higgins S."/>
            <person name="Loffler F."/>
        </authorList>
    </citation>
    <scope>NUCLEOTIDE SEQUENCE</scope>
</reference>
<comment type="caution">
    <text evidence="2">The sequence shown here is derived from an EMBL/GenBank/DDBJ whole genome shotgun (WGS) entry which is preliminary data.</text>
</comment>
<feature type="region of interest" description="Disordered" evidence="1">
    <location>
        <begin position="23"/>
        <end position="53"/>
    </location>
</feature>
<name>A0A645E4C8_9ZZZZ</name>
<feature type="compositionally biased region" description="Polar residues" evidence="1">
    <location>
        <begin position="96"/>
        <end position="107"/>
    </location>
</feature>
<accession>A0A645E4C8</accession>
<gene>
    <name evidence="2" type="ORF">SDC9_142808</name>
</gene>
<sequence>MIEQEKVEDQKQNLTIKEEIVQQRAQGNRQGEAAPSPILKQLVHSPQQKRKEHNDFMKMIVHQINVRKAGKGIKQRAQNRVIQVSDMTLQPEKADQSGSNILQNEQPADQIGKGRFRKQSAHPEEGTAQSIKAEGTNEIDTQIGIPVPGGSSVPNGPG</sequence>
<protein>
    <submittedName>
        <fullName evidence="2">Uncharacterized protein</fullName>
    </submittedName>
</protein>
<dbReference type="EMBL" id="VSSQ01042125">
    <property type="protein sequence ID" value="MPM95653.1"/>
    <property type="molecule type" value="Genomic_DNA"/>
</dbReference>
<evidence type="ECO:0000313" key="2">
    <source>
        <dbReference type="EMBL" id="MPM95653.1"/>
    </source>
</evidence>
<proteinExistence type="predicted"/>
<dbReference type="AlphaFoldDB" id="A0A645E4C8"/>
<evidence type="ECO:0000256" key="1">
    <source>
        <dbReference type="SAM" id="MobiDB-lite"/>
    </source>
</evidence>